<gene>
    <name evidence="2" type="ORF">ES332_A13G127300v1</name>
</gene>
<dbReference type="AlphaFoldDB" id="A0A5D2MJD6"/>
<feature type="compositionally biased region" description="Basic residues" evidence="1">
    <location>
        <begin position="1"/>
        <end position="10"/>
    </location>
</feature>
<feature type="region of interest" description="Disordered" evidence="1">
    <location>
        <begin position="1"/>
        <end position="22"/>
    </location>
</feature>
<accession>A0A5D2MJD6</accession>
<reference evidence="2 3" key="1">
    <citation type="submission" date="2019-07" db="EMBL/GenBank/DDBJ databases">
        <title>WGS assembly of Gossypium tomentosum.</title>
        <authorList>
            <person name="Chen Z.J."/>
            <person name="Sreedasyam A."/>
            <person name="Ando A."/>
            <person name="Song Q."/>
            <person name="De L."/>
            <person name="Hulse-Kemp A."/>
            <person name="Ding M."/>
            <person name="Ye W."/>
            <person name="Kirkbride R."/>
            <person name="Jenkins J."/>
            <person name="Plott C."/>
            <person name="Lovell J."/>
            <person name="Lin Y.-M."/>
            <person name="Vaughn R."/>
            <person name="Liu B."/>
            <person name="Li W."/>
            <person name="Simpson S."/>
            <person name="Scheffler B."/>
            <person name="Saski C."/>
            <person name="Grover C."/>
            <person name="Hu G."/>
            <person name="Conover J."/>
            <person name="Carlson J."/>
            <person name="Shu S."/>
            <person name="Boston L."/>
            <person name="Williams M."/>
            <person name="Peterson D."/>
            <person name="Mcgee K."/>
            <person name="Jones D."/>
            <person name="Wendel J."/>
            <person name="Stelly D."/>
            <person name="Grimwood J."/>
            <person name="Schmutz J."/>
        </authorList>
    </citation>
    <scope>NUCLEOTIDE SEQUENCE [LARGE SCALE GENOMIC DNA]</scope>
    <source>
        <strain evidence="2">7179.01</strain>
    </source>
</reference>
<evidence type="ECO:0000256" key="1">
    <source>
        <dbReference type="SAM" id="MobiDB-lite"/>
    </source>
</evidence>
<evidence type="ECO:0000313" key="2">
    <source>
        <dbReference type="EMBL" id="TYH91607.1"/>
    </source>
</evidence>
<dbReference type="EMBL" id="CM017622">
    <property type="protein sequence ID" value="TYH91607.1"/>
    <property type="molecule type" value="Genomic_DNA"/>
</dbReference>
<sequence length="53" mass="5741">MAQICQRRRTPTMTTKVQHRTERAADVARPFVGAAAQGDLGFLETSTCPGHLG</sequence>
<dbReference type="Proteomes" id="UP000322667">
    <property type="component" value="Chromosome A13"/>
</dbReference>
<keyword evidence="3" id="KW-1185">Reference proteome</keyword>
<protein>
    <submittedName>
        <fullName evidence="2">Uncharacterized protein</fullName>
    </submittedName>
</protein>
<evidence type="ECO:0000313" key="3">
    <source>
        <dbReference type="Proteomes" id="UP000322667"/>
    </source>
</evidence>
<organism evidence="2 3">
    <name type="scientific">Gossypium tomentosum</name>
    <name type="common">Hawaiian cotton</name>
    <name type="synonym">Gossypium sandvicense</name>
    <dbReference type="NCBI Taxonomy" id="34277"/>
    <lineage>
        <taxon>Eukaryota</taxon>
        <taxon>Viridiplantae</taxon>
        <taxon>Streptophyta</taxon>
        <taxon>Embryophyta</taxon>
        <taxon>Tracheophyta</taxon>
        <taxon>Spermatophyta</taxon>
        <taxon>Magnoliopsida</taxon>
        <taxon>eudicotyledons</taxon>
        <taxon>Gunneridae</taxon>
        <taxon>Pentapetalae</taxon>
        <taxon>rosids</taxon>
        <taxon>malvids</taxon>
        <taxon>Malvales</taxon>
        <taxon>Malvaceae</taxon>
        <taxon>Malvoideae</taxon>
        <taxon>Gossypium</taxon>
    </lineage>
</organism>
<proteinExistence type="predicted"/>
<name>A0A5D2MJD6_GOSTO</name>